<gene>
    <name evidence="1" type="ORF">AB205_0017820</name>
</gene>
<evidence type="ECO:0000313" key="1">
    <source>
        <dbReference type="EMBL" id="PIO31215.1"/>
    </source>
</evidence>
<protein>
    <submittedName>
        <fullName evidence="1">Uncharacterized protein</fullName>
    </submittedName>
</protein>
<dbReference type="OrthoDB" id="9905119at2759"/>
<sequence length="72" mass="9043">MKYRNVAPNEVVIRQLEFAAQYPPKFDRYQKKNVFLEKIDGFRGYYNRWLEWMDAEETEHPWKKYRTKHEND</sequence>
<reference evidence="2" key="1">
    <citation type="journal article" date="2017" name="Nat. Commun.">
        <title>The North American bullfrog draft genome provides insight into hormonal regulation of long noncoding RNA.</title>
        <authorList>
            <person name="Hammond S.A."/>
            <person name="Warren R.L."/>
            <person name="Vandervalk B.P."/>
            <person name="Kucuk E."/>
            <person name="Khan H."/>
            <person name="Gibb E.A."/>
            <person name="Pandoh P."/>
            <person name="Kirk H."/>
            <person name="Zhao Y."/>
            <person name="Jones M."/>
            <person name="Mungall A.J."/>
            <person name="Coope R."/>
            <person name="Pleasance S."/>
            <person name="Moore R.A."/>
            <person name="Holt R.A."/>
            <person name="Round J.M."/>
            <person name="Ohora S."/>
            <person name="Walle B.V."/>
            <person name="Veldhoen N."/>
            <person name="Helbing C.C."/>
            <person name="Birol I."/>
        </authorList>
    </citation>
    <scope>NUCLEOTIDE SEQUENCE [LARGE SCALE GENOMIC DNA]</scope>
</reference>
<dbReference type="AlphaFoldDB" id="A0A2G9RTT6"/>
<accession>A0A2G9RTT6</accession>
<name>A0A2G9RTT6_AQUCT</name>
<dbReference type="EMBL" id="KV931128">
    <property type="protein sequence ID" value="PIO31215.1"/>
    <property type="molecule type" value="Genomic_DNA"/>
</dbReference>
<dbReference type="Proteomes" id="UP000228934">
    <property type="component" value="Unassembled WGS sequence"/>
</dbReference>
<organism evidence="1 2">
    <name type="scientific">Aquarana catesbeiana</name>
    <name type="common">American bullfrog</name>
    <name type="synonym">Rana catesbeiana</name>
    <dbReference type="NCBI Taxonomy" id="8400"/>
    <lineage>
        <taxon>Eukaryota</taxon>
        <taxon>Metazoa</taxon>
        <taxon>Chordata</taxon>
        <taxon>Craniata</taxon>
        <taxon>Vertebrata</taxon>
        <taxon>Euteleostomi</taxon>
        <taxon>Amphibia</taxon>
        <taxon>Batrachia</taxon>
        <taxon>Anura</taxon>
        <taxon>Neobatrachia</taxon>
        <taxon>Ranoidea</taxon>
        <taxon>Ranidae</taxon>
        <taxon>Aquarana</taxon>
    </lineage>
</organism>
<proteinExistence type="predicted"/>
<evidence type="ECO:0000313" key="2">
    <source>
        <dbReference type="Proteomes" id="UP000228934"/>
    </source>
</evidence>
<keyword evidence="2" id="KW-1185">Reference proteome</keyword>